<keyword evidence="2" id="KW-0413">Isomerase</keyword>
<feature type="domain" description="Xylose isomerase-like TIM barrel" evidence="1">
    <location>
        <begin position="63"/>
        <end position="268"/>
    </location>
</feature>
<proteinExistence type="predicted"/>
<dbReference type="PANTHER" id="PTHR12110:SF21">
    <property type="entry name" value="XYLOSE ISOMERASE-LIKE TIM BARREL DOMAIN-CONTAINING PROTEIN"/>
    <property type="match status" value="1"/>
</dbReference>
<dbReference type="InterPro" id="IPR036237">
    <property type="entry name" value="Xyl_isomerase-like_sf"/>
</dbReference>
<dbReference type="InterPro" id="IPR013022">
    <property type="entry name" value="Xyl_isomerase-like_TIM-brl"/>
</dbReference>
<dbReference type="Pfam" id="PF01261">
    <property type="entry name" value="AP_endonuc_2"/>
    <property type="match status" value="1"/>
</dbReference>
<dbReference type="EMBL" id="QRMZ01000001">
    <property type="protein sequence ID" value="RHK08271.1"/>
    <property type="molecule type" value="Genomic_DNA"/>
</dbReference>
<comment type="caution">
    <text evidence="2">The sequence shown here is derived from an EMBL/GenBank/DDBJ whole genome shotgun (WGS) entry which is preliminary data.</text>
</comment>
<protein>
    <submittedName>
        <fullName evidence="2">Sugar phosphate isomerase/epimerase</fullName>
    </submittedName>
</protein>
<accession>A0A415EY90</accession>
<dbReference type="AlphaFoldDB" id="A0A415EY90"/>
<dbReference type="PANTHER" id="PTHR12110">
    <property type="entry name" value="HYDROXYPYRUVATE ISOMERASE"/>
    <property type="match status" value="1"/>
</dbReference>
<dbReference type="Proteomes" id="UP000286288">
    <property type="component" value="Unassembled WGS sequence"/>
</dbReference>
<evidence type="ECO:0000259" key="1">
    <source>
        <dbReference type="Pfam" id="PF01261"/>
    </source>
</evidence>
<gene>
    <name evidence="2" type="ORF">DW084_00915</name>
</gene>
<evidence type="ECO:0000313" key="3">
    <source>
        <dbReference type="Proteomes" id="UP000286288"/>
    </source>
</evidence>
<dbReference type="Gene3D" id="3.20.20.150">
    <property type="entry name" value="Divalent-metal-dependent TIM barrel enzymes"/>
    <property type="match status" value="1"/>
</dbReference>
<dbReference type="InterPro" id="IPR050312">
    <property type="entry name" value="IolE/XylAMocC-like"/>
</dbReference>
<evidence type="ECO:0000313" key="2">
    <source>
        <dbReference type="EMBL" id="RHK08271.1"/>
    </source>
</evidence>
<reference evidence="2 3" key="1">
    <citation type="submission" date="2018-08" db="EMBL/GenBank/DDBJ databases">
        <title>A genome reference for cultivated species of the human gut microbiota.</title>
        <authorList>
            <person name="Zou Y."/>
            <person name="Xue W."/>
            <person name="Luo G."/>
        </authorList>
    </citation>
    <scope>NUCLEOTIDE SEQUENCE [LARGE SCALE GENOMIC DNA]</scope>
    <source>
        <strain evidence="2 3">AF48-16</strain>
    </source>
</reference>
<dbReference type="GO" id="GO:0016853">
    <property type="term" value="F:isomerase activity"/>
    <property type="evidence" value="ECO:0007669"/>
    <property type="project" value="UniProtKB-KW"/>
</dbReference>
<organism evidence="2 3">
    <name type="scientific">Enterococcus casseliflavus</name>
    <name type="common">Enterococcus flavescens</name>
    <dbReference type="NCBI Taxonomy" id="37734"/>
    <lineage>
        <taxon>Bacteria</taxon>
        <taxon>Bacillati</taxon>
        <taxon>Bacillota</taxon>
        <taxon>Bacilli</taxon>
        <taxon>Lactobacillales</taxon>
        <taxon>Enterococcaceae</taxon>
        <taxon>Enterococcus</taxon>
    </lineage>
</organism>
<name>A0A415EY90_ENTCA</name>
<dbReference type="SUPFAM" id="SSF51658">
    <property type="entry name" value="Xylose isomerase-like"/>
    <property type="match status" value="1"/>
</dbReference>
<sequence>MKKGEAMFQLTVRGHDLKNYGSPEELAQKIAAQNIHNIQFALNKSFPQWAEPEQLSPGLGRFFKRVFGQSHVQVALLSCYCNLIHPDLEKREAILSRFETYLAHAKYFDAAMVASETGSVLPNMGYTEENFSDVVFDDLVQVIKRLVQVAKRHQVMLGIEAGLNHPLSSIDRIQELLERVPSDYLGIIFDPTNLITAKNYQEQVALTREAFSRFGDAIVCLHLKDYQVIDGKIKVVPLGEGMIDYQQLLAITAEYKPYCYVVLEGTTEDAMQPAISLIEALKK</sequence>